<organism evidence="6 7">
    <name type="scientific">Rhodofomes roseus</name>
    <dbReference type="NCBI Taxonomy" id="34475"/>
    <lineage>
        <taxon>Eukaryota</taxon>
        <taxon>Fungi</taxon>
        <taxon>Dikarya</taxon>
        <taxon>Basidiomycota</taxon>
        <taxon>Agaricomycotina</taxon>
        <taxon>Agaricomycetes</taxon>
        <taxon>Polyporales</taxon>
        <taxon>Rhodofomes</taxon>
    </lineage>
</organism>
<gene>
    <name evidence="6" type="ORF">C8Q71DRAFT_858537</name>
</gene>
<dbReference type="PANTHER" id="PTHR12069">
    <property type="entry name" value="DNA-DIRECTED RNA POLYMERASES III 80 KDA POLYPEPTIDE RNA POLYMERASE III SUBUNIT 5"/>
    <property type="match status" value="1"/>
</dbReference>
<reference evidence="6 7" key="1">
    <citation type="journal article" date="2021" name="Environ. Microbiol.">
        <title>Gene family expansions and transcriptome signatures uncover fungal adaptations to wood decay.</title>
        <authorList>
            <person name="Hage H."/>
            <person name="Miyauchi S."/>
            <person name="Viragh M."/>
            <person name="Drula E."/>
            <person name="Min B."/>
            <person name="Chaduli D."/>
            <person name="Navarro D."/>
            <person name="Favel A."/>
            <person name="Norest M."/>
            <person name="Lesage-Meessen L."/>
            <person name="Balint B."/>
            <person name="Merenyi Z."/>
            <person name="de Eugenio L."/>
            <person name="Morin E."/>
            <person name="Martinez A.T."/>
            <person name="Baldrian P."/>
            <person name="Stursova M."/>
            <person name="Martinez M.J."/>
            <person name="Novotny C."/>
            <person name="Magnuson J.K."/>
            <person name="Spatafora J.W."/>
            <person name="Maurice S."/>
            <person name="Pangilinan J."/>
            <person name="Andreopoulos W."/>
            <person name="LaButti K."/>
            <person name="Hundley H."/>
            <person name="Na H."/>
            <person name="Kuo A."/>
            <person name="Barry K."/>
            <person name="Lipzen A."/>
            <person name="Henrissat B."/>
            <person name="Riley R."/>
            <person name="Ahrendt S."/>
            <person name="Nagy L.G."/>
            <person name="Grigoriev I.V."/>
            <person name="Martin F."/>
            <person name="Rosso M.N."/>
        </authorList>
    </citation>
    <scope>NUCLEOTIDE SEQUENCE [LARGE SCALE GENOMIC DNA]</scope>
    <source>
        <strain evidence="6 7">CIRM-BRFM 1785</strain>
    </source>
</reference>
<feature type="compositionally biased region" description="Polar residues" evidence="4">
    <location>
        <begin position="1528"/>
        <end position="1545"/>
    </location>
</feature>
<feature type="region of interest" description="Disordered" evidence="4">
    <location>
        <begin position="1072"/>
        <end position="1100"/>
    </location>
</feature>
<evidence type="ECO:0000256" key="2">
    <source>
        <dbReference type="ARBA" id="ARBA00022833"/>
    </source>
</evidence>
<feature type="region of interest" description="Disordered" evidence="4">
    <location>
        <begin position="1636"/>
        <end position="1748"/>
    </location>
</feature>
<feature type="compositionally biased region" description="Low complexity" evidence="4">
    <location>
        <begin position="1976"/>
        <end position="1985"/>
    </location>
</feature>
<feature type="compositionally biased region" description="Basic and acidic residues" evidence="4">
    <location>
        <begin position="1546"/>
        <end position="1564"/>
    </location>
</feature>
<keyword evidence="3" id="KW-0440">LIM domain</keyword>
<dbReference type="EMBL" id="JADCUA010000012">
    <property type="protein sequence ID" value="KAH9835679.1"/>
    <property type="molecule type" value="Genomic_DNA"/>
</dbReference>
<dbReference type="PANTHER" id="PTHR12069:SF0">
    <property type="entry name" value="DNA-DIRECTED RNA POLYMERASE III SUBUNIT RPC5"/>
    <property type="match status" value="1"/>
</dbReference>
<feature type="region of interest" description="Disordered" evidence="4">
    <location>
        <begin position="1244"/>
        <end position="1334"/>
    </location>
</feature>
<dbReference type="RefSeq" id="XP_047778056.1">
    <property type="nucleotide sequence ID" value="XM_047927530.1"/>
</dbReference>
<sequence>MNEDDQLVSVLPIHYSNALAPYVHIHQYPLLTRPLQVPPTAAASGKRIKARLKPDVRRLELHVPVDTRPEVWNAERSTDLGKARVEDDKEKNQALPQVKQREGEEPRLAEVRMRSEQVPHTGVYVLGIVRDGQLHLHPISETHQLRPTLTYMDVLSRKNRRGRGGAGSDDDSDEGPPPDPDEPAPAPAPKKEKKAAGEAKEVQVAVRKADDRGPQAQGGMTQVRRDMLKIIHDEEDQEWQDLEYCDGEAEASNIAFESVFSRSDEQLEYMDSDTEPESQVSVTVEGWDAADFAHIATTQALCSSQTSSQDMTPSGSDVEQAIRDLRSLDLEEVQKDDSLHGVIQVASTTILTYLDNVVVSLPQDIGDIESAMSTLMDPENVALLFAYRQVFYVIAAREVHVGMASSAVVCWVDVVFAKLGEAITTVAAGSPPSTDQSADLHASMQKQFESHLLRAATQLPSTWSALPTVLSAAHASPAACRLAMRLLYGIYVLRPYLQEINTLNSASSADSKKLIAALRCYLDRTPGATRTASTTGIIDADGFGTQDRVTCAMFLSLFAVTDPPQDSDITNRSQVPFRPNTDAALLRHVMGIMCPTSMISMDMELVTPSPSLDAAQTVFLRHPATIGWCWKVWNDPRIAHAEIIDHLTANWLYHVGKASGQDRTSHNVSWDADVFTALEASPTTACAALIRFINRGVSVMSDIDKQLPSAVQDVLYRAASTCATYSLIDDETNGQDSLVTELCTSFGRLFFHLPQDPIATVTKDVILEGLTLVRTDTIRTVMEKLFSYGSDLKARLEHSISTHARHDIMSEVFAANLTISHRSFPERVRRNDTDISDLRQSLQFLTLLWRSRAQLEVSGSMTDPLLRGLFDSFSSGDASPDTLTSLRSPLLLALSASSMFGHHGDITDKSWTDEAAWTLVLNAGVSDDLALAAAFSVYVCVTHNKCQLDALYFADGWNYLRDILLLVLTHHYLDVEEPLALLVAPSICMALTCLIASGDDRAAPVVKWDQGEGKPQDRWSRTYVTREKSPTRPVRETVDDTPPSTSTGSRRFPRPASSITLGSRVSAHIANATIPRPPSPLKHSSSADSPSSSAAAAAGILPNPNGSELAKVYGSVLQPKETLDSFHCALCSTSFPPDATIYPDPSTLSSTGAALTPGNNTRFLCRPCFVDNGGSKGDCPACYRPVLILKSEGGFVENSGRVWHKKCFQCEGCGKDIGDTPMVDLLGKPCCADCFDTCLTRSNRNTPQKPGRKDEGPLSNLGGTRRGEREREGSPTLEELEQRLGIARSRENTPIKDDFPLRSNGGLKSPTLTPVRSPLASRYTPGNIGSVDNSPITERLAARVRADSFPSLGSSPAMQPGTSARSFNRFKSPDPETPDRDGSPLSTRRFSRYRSPEPEDGPSDGSPAARRTYNRFRSPEPDVFGSSPISRATGSPRYGSPSASSKQPTEEAIEEMKKRFLGQASPAPATGSPSASKASAETMTPRRRSRSRARSSIVDESGVLRPSLTGTSAGGGRETASRLPRKSGTPSLRNSPSVGSLQSSVRQDKTGETDYTLRRDRTGDDEVESLLGEKVPTGTLIDLSPDPQDTEVDLPWSKSTGPMSDIPTVLSASRSAGSLGGRTGLGIRTATSRTDLDSAYDQSVPSTPDLAGEFSDTTSTTQSSSAPSTPPSLSPPSRRVSTYALNINKREVTPMKSQITGSTYAGSTSGSGTRRPRTSDALSSNTPTPKSKTLPSGMNLPSPTPLSSDARCAKCNQPLFTKKYGGKFVTVPEEPSSTGVPPKTYHTACFRCKVCDGPFEEHEGGRAVFVRGEEGACHVECAPPERAKVHKFSSSIPKPTITASTTTPLSTSRAHNTASYSTREPTSSRYERPPPSAPATSTTFTFPKFGGGASCPGCNISVSPMERGVVPGPQGTRWHANCLLCGGKEAKGRRKADGKPGCGKKLDSAAKTDIDGRVWCRECLLLLPASMRNPTSPVRSPVVPSHTGSRGVAPQHTGTTTMARQFTGLGGSDAAMMRQLTGGGLSPTRQLSSSPTKLHDGPRSGAGRYPRPKSVTGIRSTKSDGEGRGMFLVRQLTGGR</sequence>
<feature type="compositionally biased region" description="Polar residues" evidence="4">
    <location>
        <begin position="2027"/>
        <end position="2036"/>
    </location>
</feature>
<feature type="compositionally biased region" description="Polar residues" evidence="4">
    <location>
        <begin position="1351"/>
        <end position="1366"/>
    </location>
</feature>
<evidence type="ECO:0000313" key="6">
    <source>
        <dbReference type="EMBL" id="KAH9835679.1"/>
    </source>
</evidence>
<feature type="compositionally biased region" description="Basic and acidic residues" evidence="4">
    <location>
        <begin position="82"/>
        <end position="92"/>
    </location>
</feature>
<dbReference type="InterPro" id="IPR001781">
    <property type="entry name" value="Znf_LIM"/>
</dbReference>
<feature type="region of interest" description="Disordered" evidence="4">
    <location>
        <begin position="1830"/>
        <end position="1883"/>
    </location>
</feature>
<feature type="compositionally biased region" description="Low complexity" evidence="4">
    <location>
        <begin position="1655"/>
        <end position="1667"/>
    </location>
</feature>
<protein>
    <submittedName>
        <fullName evidence="6">Sin-like protein conserved region-domain-containing protein</fullName>
    </submittedName>
</protein>
<dbReference type="GeneID" id="72008262"/>
<feature type="compositionally biased region" description="Low complexity" evidence="4">
    <location>
        <begin position="1464"/>
        <end position="1480"/>
    </location>
</feature>
<dbReference type="PROSITE" id="PS50023">
    <property type="entry name" value="LIM_DOMAIN_2"/>
    <property type="match status" value="2"/>
</dbReference>
<dbReference type="SMART" id="SM00132">
    <property type="entry name" value="LIM"/>
    <property type="match status" value="3"/>
</dbReference>
<comment type="caution">
    <text evidence="6">The sequence shown here is derived from an EMBL/GenBank/DDBJ whole genome shotgun (WGS) entry which is preliminary data.</text>
</comment>
<feature type="compositionally biased region" description="Basic and acidic residues" evidence="4">
    <location>
        <begin position="1371"/>
        <end position="1382"/>
    </location>
</feature>
<feature type="domain" description="LIM zinc-binding" evidence="5">
    <location>
        <begin position="1177"/>
        <end position="1241"/>
    </location>
</feature>
<feature type="region of interest" description="Disordered" evidence="4">
    <location>
        <begin position="1007"/>
        <end position="1057"/>
    </location>
</feature>
<dbReference type="InterPro" id="IPR006886">
    <property type="entry name" value="RNA_pol_III_Rpc5"/>
</dbReference>
<feature type="compositionally biased region" description="Low complexity" evidence="4">
    <location>
        <begin position="1700"/>
        <end position="1713"/>
    </location>
</feature>
<feature type="domain" description="LIM zinc-binding" evidence="5">
    <location>
        <begin position="1750"/>
        <end position="1828"/>
    </location>
</feature>
<proteinExistence type="predicted"/>
<feature type="region of interest" description="Disordered" evidence="4">
    <location>
        <begin position="158"/>
        <end position="220"/>
    </location>
</feature>
<keyword evidence="7" id="KW-1185">Reference proteome</keyword>
<dbReference type="CDD" id="cd08368">
    <property type="entry name" value="LIM"/>
    <property type="match status" value="1"/>
</dbReference>
<feature type="region of interest" description="Disordered" evidence="4">
    <location>
        <begin position="1348"/>
        <end position="1605"/>
    </location>
</feature>
<evidence type="ECO:0000313" key="7">
    <source>
        <dbReference type="Proteomes" id="UP000814176"/>
    </source>
</evidence>
<feature type="compositionally biased region" description="Low complexity" evidence="4">
    <location>
        <begin position="1833"/>
        <end position="1852"/>
    </location>
</feature>
<keyword evidence="2 3" id="KW-0862">Zinc</keyword>
<feature type="compositionally biased region" description="Basic and acidic residues" evidence="4">
    <location>
        <begin position="1009"/>
        <end position="1038"/>
    </location>
</feature>
<feature type="compositionally biased region" description="Basic and acidic residues" evidence="4">
    <location>
        <begin position="194"/>
        <end position="213"/>
    </location>
</feature>
<dbReference type="Pfam" id="PF00412">
    <property type="entry name" value="LIM"/>
    <property type="match status" value="1"/>
</dbReference>
<feature type="compositionally biased region" description="Polar residues" evidence="4">
    <location>
        <begin position="1720"/>
        <end position="1747"/>
    </location>
</feature>
<evidence type="ECO:0000256" key="3">
    <source>
        <dbReference type="PROSITE-ProRule" id="PRU00125"/>
    </source>
</evidence>
<feature type="region of interest" description="Disordered" evidence="4">
    <location>
        <begin position="1975"/>
        <end position="2068"/>
    </location>
</feature>
<feature type="compositionally biased region" description="Polar residues" evidence="4">
    <location>
        <begin position="1853"/>
        <end position="1868"/>
    </location>
</feature>
<feature type="compositionally biased region" description="Acidic residues" evidence="4">
    <location>
        <begin position="168"/>
        <end position="182"/>
    </location>
</feature>
<dbReference type="Proteomes" id="UP000814176">
    <property type="component" value="Unassembled WGS sequence"/>
</dbReference>
<evidence type="ECO:0000259" key="5">
    <source>
        <dbReference type="PROSITE" id="PS50023"/>
    </source>
</evidence>
<dbReference type="PROSITE" id="PS00478">
    <property type="entry name" value="LIM_DOMAIN_1"/>
    <property type="match status" value="1"/>
</dbReference>
<feature type="compositionally biased region" description="Low complexity" evidence="4">
    <location>
        <begin position="1084"/>
        <end position="1098"/>
    </location>
</feature>
<evidence type="ECO:0000256" key="4">
    <source>
        <dbReference type="SAM" id="MobiDB-lite"/>
    </source>
</evidence>
<feature type="compositionally biased region" description="Basic and acidic residues" evidence="4">
    <location>
        <begin position="1288"/>
        <end position="1300"/>
    </location>
</feature>
<keyword evidence="1 3" id="KW-0479">Metal-binding</keyword>
<accession>A0ABQ8KEP1</accession>
<name>A0ABQ8KEP1_9APHY</name>
<dbReference type="Gene3D" id="2.10.110.10">
    <property type="entry name" value="Cysteine Rich Protein"/>
    <property type="match status" value="3"/>
</dbReference>
<feature type="region of interest" description="Disordered" evidence="4">
    <location>
        <begin position="82"/>
        <end position="107"/>
    </location>
</feature>
<dbReference type="Pfam" id="PF04801">
    <property type="entry name" value="RPC5"/>
    <property type="match status" value="1"/>
</dbReference>
<evidence type="ECO:0000256" key="1">
    <source>
        <dbReference type="ARBA" id="ARBA00022723"/>
    </source>
</evidence>